<dbReference type="GO" id="GO:0032049">
    <property type="term" value="P:cardiolipin biosynthetic process"/>
    <property type="evidence" value="ECO:0007669"/>
    <property type="project" value="UniProtKB-ARBA"/>
</dbReference>
<reference evidence="3 4" key="1">
    <citation type="submission" date="2019-03" db="EMBL/GenBank/DDBJ databases">
        <title>Draft genome sequence of Xylaria hypoxylon DSM 108379, a ubiquitous saprotrophic-parasitic fungi on hardwood.</title>
        <authorList>
            <person name="Buettner E."/>
            <person name="Leonhardt S."/>
            <person name="Gebauer A.M."/>
            <person name="Liers C."/>
            <person name="Hofrichter M."/>
            <person name="Kellner H."/>
        </authorList>
    </citation>
    <scope>NUCLEOTIDE SEQUENCE [LARGE SCALE GENOMIC DNA]</scope>
    <source>
        <strain evidence="3 4">DSM 108379</strain>
    </source>
</reference>
<dbReference type="Pfam" id="PF13091">
    <property type="entry name" value="PLDc_2"/>
    <property type="match status" value="2"/>
</dbReference>
<evidence type="ECO:0000259" key="2">
    <source>
        <dbReference type="PROSITE" id="PS50035"/>
    </source>
</evidence>
<dbReference type="InterPro" id="IPR001736">
    <property type="entry name" value="PLipase_D/transphosphatidylase"/>
</dbReference>
<feature type="region of interest" description="Disordered" evidence="1">
    <location>
        <begin position="356"/>
        <end position="385"/>
    </location>
</feature>
<name>A0A4Z0YNC5_9PEZI</name>
<dbReference type="InterPro" id="IPR025202">
    <property type="entry name" value="PLD-like_dom"/>
</dbReference>
<dbReference type="GO" id="GO:0030572">
    <property type="term" value="F:phosphatidyltransferase activity"/>
    <property type="evidence" value="ECO:0007669"/>
    <property type="project" value="UniProtKB-ARBA"/>
</dbReference>
<proteinExistence type="predicted"/>
<evidence type="ECO:0000313" key="4">
    <source>
        <dbReference type="Proteomes" id="UP000297716"/>
    </source>
</evidence>
<feature type="domain" description="PLD phosphodiesterase" evidence="2">
    <location>
        <begin position="243"/>
        <end position="270"/>
    </location>
</feature>
<organism evidence="3 4">
    <name type="scientific">Xylaria hypoxylon</name>
    <dbReference type="NCBI Taxonomy" id="37992"/>
    <lineage>
        <taxon>Eukaryota</taxon>
        <taxon>Fungi</taxon>
        <taxon>Dikarya</taxon>
        <taxon>Ascomycota</taxon>
        <taxon>Pezizomycotina</taxon>
        <taxon>Sordariomycetes</taxon>
        <taxon>Xylariomycetidae</taxon>
        <taxon>Xylariales</taxon>
        <taxon>Xylariaceae</taxon>
        <taxon>Xylaria</taxon>
    </lineage>
</organism>
<dbReference type="OrthoDB" id="9997422at2759"/>
<dbReference type="SUPFAM" id="SSF56024">
    <property type="entry name" value="Phospholipase D/nuclease"/>
    <property type="match status" value="2"/>
</dbReference>
<dbReference type="AlphaFoldDB" id="A0A4Z0YNC5"/>
<dbReference type="CDD" id="cd00138">
    <property type="entry name" value="PLDc_SF"/>
    <property type="match status" value="2"/>
</dbReference>
<dbReference type="SMART" id="SM00155">
    <property type="entry name" value="PLDc"/>
    <property type="match status" value="2"/>
</dbReference>
<dbReference type="PANTHER" id="PTHR21248">
    <property type="entry name" value="CARDIOLIPIN SYNTHASE"/>
    <property type="match status" value="1"/>
</dbReference>
<dbReference type="PANTHER" id="PTHR21248:SF22">
    <property type="entry name" value="PHOSPHOLIPASE D"/>
    <property type="match status" value="1"/>
</dbReference>
<sequence>MPETQKDSVHKETITNSGHKITNCLYGWCQSEHSVSSLLAATPNLTPKDAWQKLCRDDDLRSSDQEYNRNAKTSPIGDDELQRARLCGKWGSKEPSDLFTRLYHDALCTLDEHPERGVVSPCLIGSSGTVPLTIISVLPDIVRHMSNLIVRAEKEVFLATNFWQNSIASRYITNAIRELSRRAEAKGTRVIVKIIYDRANAKQVFTPHYIVPESEYTGDAVNLPPAKEIPYVDLQVINYHQPALGTFHAKYMIVDRKIGIVQSNNIHDNDNLEMMVQVEGSIVDSLYDTAMISWHKKLDPPLPSLCSPAVNATNCTDFGASHGDIFSSAGSIRGHSAVVDPSNMSLRKPYGVEATTVDGGLTDTANQGSFDETSRQGSTIPSHLEGNTEKLTQSEQNLTGEILAENTTDDPHYDSDLAGEVSRVQGVVSAKPDETAMQAVTRHLNHTTNEGYLGNAPDCNLADEMTAYIPHAAHEPFPIALVNRAPYGQPNTKSIANPQNGAWLSALRNAQQNVFIQTPTLNAEPLIPAIVEACERGIDVYCYVCLGYNDAGEMLPMQGGHNDKIAHQLYTTLSPAGRRRLRWYWYVAKDQTRPVPAQEKKRSCHVKLMIVDECVGIVGSGNQDTQSWFHSQEINIMLDSSHICRAWIDALRRNQNTGVYGAVDNEDGIWRDEQGKGVEGATGVDAGRFSWFKGAIGAVQRLQGKGGF</sequence>
<evidence type="ECO:0000256" key="1">
    <source>
        <dbReference type="SAM" id="MobiDB-lite"/>
    </source>
</evidence>
<dbReference type="STRING" id="37992.A0A4Z0YNC5"/>
<feature type="compositionally biased region" description="Polar residues" evidence="1">
    <location>
        <begin position="363"/>
        <end position="381"/>
    </location>
</feature>
<dbReference type="Proteomes" id="UP000297716">
    <property type="component" value="Unassembled WGS sequence"/>
</dbReference>
<gene>
    <name evidence="3" type="ORF">E0Z10_g8629</name>
</gene>
<feature type="domain" description="PLD phosphodiesterase" evidence="2">
    <location>
        <begin position="600"/>
        <end position="627"/>
    </location>
</feature>
<keyword evidence="4" id="KW-1185">Reference proteome</keyword>
<accession>A0A4Z0YNC5</accession>
<dbReference type="PROSITE" id="PS50035">
    <property type="entry name" value="PLD"/>
    <property type="match status" value="2"/>
</dbReference>
<comment type="caution">
    <text evidence="3">The sequence shown here is derived from an EMBL/GenBank/DDBJ whole genome shotgun (WGS) entry which is preliminary data.</text>
</comment>
<dbReference type="EMBL" id="SKBN01000239">
    <property type="protein sequence ID" value="TGJ80143.1"/>
    <property type="molecule type" value="Genomic_DNA"/>
</dbReference>
<dbReference type="Gene3D" id="3.30.870.10">
    <property type="entry name" value="Endonuclease Chain A"/>
    <property type="match status" value="2"/>
</dbReference>
<evidence type="ECO:0000313" key="3">
    <source>
        <dbReference type="EMBL" id="TGJ80143.1"/>
    </source>
</evidence>
<protein>
    <recommendedName>
        <fullName evidence="2">PLD phosphodiesterase domain-containing protein</fullName>
    </recommendedName>
</protein>